<gene>
    <name evidence="2" type="ORF">SCLTRI_LOCUS6206</name>
</gene>
<dbReference type="AlphaFoldDB" id="A0A8H2VYF8"/>
<keyword evidence="3" id="KW-1185">Reference proteome</keyword>
<evidence type="ECO:0000313" key="2">
    <source>
        <dbReference type="EMBL" id="CAD6446390.1"/>
    </source>
</evidence>
<accession>A0A8H2VYF8</accession>
<dbReference type="Pfam" id="PF14328">
    <property type="entry name" value="DUF4385"/>
    <property type="match status" value="1"/>
</dbReference>
<organism evidence="2 3">
    <name type="scientific">Sclerotinia trifoliorum</name>
    <dbReference type="NCBI Taxonomy" id="28548"/>
    <lineage>
        <taxon>Eukaryota</taxon>
        <taxon>Fungi</taxon>
        <taxon>Dikarya</taxon>
        <taxon>Ascomycota</taxon>
        <taxon>Pezizomycotina</taxon>
        <taxon>Leotiomycetes</taxon>
        <taxon>Helotiales</taxon>
        <taxon>Sclerotiniaceae</taxon>
        <taxon>Sclerotinia</taxon>
    </lineage>
</organism>
<feature type="compositionally biased region" description="Pro residues" evidence="1">
    <location>
        <begin position="17"/>
        <end position="32"/>
    </location>
</feature>
<comment type="caution">
    <text evidence="2">The sequence shown here is derived from an EMBL/GenBank/DDBJ whole genome shotgun (WGS) entry which is preliminary data.</text>
</comment>
<evidence type="ECO:0000313" key="3">
    <source>
        <dbReference type="Proteomes" id="UP000624404"/>
    </source>
</evidence>
<feature type="region of interest" description="Disordered" evidence="1">
    <location>
        <begin position="148"/>
        <end position="170"/>
    </location>
</feature>
<dbReference type="Proteomes" id="UP000624404">
    <property type="component" value="Unassembled WGS sequence"/>
</dbReference>
<evidence type="ECO:0000256" key="1">
    <source>
        <dbReference type="SAM" id="MobiDB-lite"/>
    </source>
</evidence>
<proteinExistence type="predicted"/>
<dbReference type="OrthoDB" id="2589819at2759"/>
<protein>
    <submittedName>
        <fullName evidence="2">8e0f2012-a4ff-4597-82bb-c6d36748ac76-CDS</fullName>
    </submittedName>
</protein>
<reference evidence="2" key="1">
    <citation type="submission" date="2020-10" db="EMBL/GenBank/DDBJ databases">
        <authorList>
            <person name="Kusch S."/>
        </authorList>
    </citation>
    <scope>NUCLEOTIDE SEQUENCE</scope>
    <source>
        <strain evidence="2">SwB9</strain>
    </source>
</reference>
<dbReference type="EMBL" id="CAJHIA010000019">
    <property type="protein sequence ID" value="CAD6446390.1"/>
    <property type="molecule type" value="Genomic_DNA"/>
</dbReference>
<name>A0A8H2VYF8_9HELO</name>
<feature type="region of interest" description="Disordered" evidence="1">
    <location>
        <begin position="14"/>
        <end position="35"/>
    </location>
</feature>
<dbReference type="InterPro" id="IPR025494">
    <property type="entry name" value="DUF4385"/>
</dbReference>
<sequence>MNNATTFLKISKGFPTLPRPIHPPSALRPPPSQYYTDRIQRGEQGVLTHEPYKSYPLPLWRFRTPSIAEKSSTALYDEFLRFYKEDDFVGMDMSRKFIQMGMTRSKRHEGQEDKLIACEIFKEKLGRCRGHDGYKVLKEGIKRKTLKDDVQEQRGEGKYMKQEGSREYLS</sequence>